<accession>A0A7T9I2Q3</accession>
<keyword evidence="1" id="KW-0472">Membrane</keyword>
<evidence type="ECO:0000313" key="2">
    <source>
        <dbReference type="EMBL" id="QQR93007.1"/>
    </source>
</evidence>
<gene>
    <name evidence="2" type="ORF">IPJ89_02065</name>
</gene>
<dbReference type="AlphaFoldDB" id="A0A7T9I2Q3"/>
<proteinExistence type="predicted"/>
<feature type="transmembrane region" description="Helical" evidence="1">
    <location>
        <begin position="38"/>
        <end position="61"/>
    </location>
</feature>
<protein>
    <submittedName>
        <fullName evidence="2">Uncharacterized protein</fullName>
    </submittedName>
</protein>
<sequence length="101" mass="11028">MQRKKSSPKSLSFSLNPIPGMNHTIREMEKHGLSPREVAAILVGGWLLGVVASALMAYGLAAHRTGLFSIGLTGQLISLAGPWSYLAIRVFVERAKKKRKK</sequence>
<keyword evidence="1" id="KW-0812">Transmembrane</keyword>
<dbReference type="EMBL" id="CP064981">
    <property type="protein sequence ID" value="QQR93007.1"/>
    <property type="molecule type" value="Genomic_DNA"/>
</dbReference>
<evidence type="ECO:0000256" key="1">
    <source>
        <dbReference type="SAM" id="Phobius"/>
    </source>
</evidence>
<reference evidence="2" key="1">
    <citation type="submission" date="2020-11" db="EMBL/GenBank/DDBJ databases">
        <title>Connecting structure to function with the recovery of over 1000 high-quality activated sludge metagenome-assembled genomes encoding full-length rRNA genes using long-read sequencing.</title>
        <authorList>
            <person name="Singleton C.M."/>
            <person name="Petriglieri F."/>
            <person name="Kristensen J.M."/>
            <person name="Kirkegaard R.H."/>
            <person name="Michaelsen T.Y."/>
            <person name="Andersen M.H."/>
            <person name="Karst S.M."/>
            <person name="Dueholm M.S."/>
            <person name="Nielsen P.H."/>
            <person name="Albertsen M."/>
        </authorList>
    </citation>
    <scope>NUCLEOTIDE SEQUENCE</scope>
    <source>
        <strain evidence="2">Fred_18-Q3-R57-64_BAT3C.431</strain>
    </source>
</reference>
<name>A0A7T9I2Q3_9ARCH</name>
<feature type="transmembrane region" description="Helical" evidence="1">
    <location>
        <begin position="67"/>
        <end position="92"/>
    </location>
</feature>
<dbReference type="Proteomes" id="UP000596004">
    <property type="component" value="Chromosome"/>
</dbReference>
<keyword evidence="1" id="KW-1133">Transmembrane helix</keyword>
<organism evidence="2">
    <name type="scientific">Candidatus Iainarchaeum sp</name>
    <dbReference type="NCBI Taxonomy" id="3101447"/>
    <lineage>
        <taxon>Archaea</taxon>
        <taxon>Candidatus Iainarchaeota</taxon>
        <taxon>Candidatus Iainarchaeia</taxon>
        <taxon>Candidatus Iainarchaeales</taxon>
        <taxon>Candidatus Iainarchaeaceae</taxon>
        <taxon>Candidatus Iainarchaeum</taxon>
    </lineage>
</organism>